<protein>
    <recommendedName>
        <fullName evidence="4">Core-binding (CB) domain-containing protein</fullName>
    </recommendedName>
</protein>
<accession>A0A1G7MBM4</accession>
<evidence type="ECO:0000313" key="2">
    <source>
        <dbReference type="EMBL" id="SDF59198.1"/>
    </source>
</evidence>
<dbReference type="InterPro" id="IPR010998">
    <property type="entry name" value="Integrase_recombinase_N"/>
</dbReference>
<dbReference type="InterPro" id="IPR011010">
    <property type="entry name" value="DNA_brk_join_enz"/>
</dbReference>
<dbReference type="SUPFAM" id="SSF56349">
    <property type="entry name" value="DNA breaking-rejoining enzymes"/>
    <property type="match status" value="1"/>
</dbReference>
<evidence type="ECO:0000313" key="3">
    <source>
        <dbReference type="Proteomes" id="UP000199415"/>
    </source>
</evidence>
<dbReference type="STRING" id="1082479.SAMN05216241_101555"/>
<name>A0A1G7MBM4_9PROT</name>
<dbReference type="GO" id="GO:0003677">
    <property type="term" value="F:DNA binding"/>
    <property type="evidence" value="ECO:0007669"/>
    <property type="project" value="UniProtKB-KW"/>
</dbReference>
<keyword evidence="3" id="KW-1185">Reference proteome</keyword>
<gene>
    <name evidence="2" type="ORF">SAMN05216241_101555</name>
</gene>
<keyword evidence="1" id="KW-0238">DNA-binding</keyword>
<proteinExistence type="predicted"/>
<sequence length="281" mass="32441">MEMIVLNDIECTRETVQWLLEQNGLDLPADSQSFRELQHAVLRAFAEAHRINAARYRGNYAVRPQDPLLARAFSSEPRARRQPKPAAAQFSDLWQRYVDGKIKAGDWGHDMQRENRMSQSLFTEIAGDRPIDAYERSQISDFVNVLQHLPAMRGKDPRFKGKTSADLVQMTKADPTIKTMQSKTVKKHFSNISSFFGWCVRQGQLPSNPAEGVYQLKRTKRRQDERAAWTNADLKTWFTCPIYQGSQPQHRLKRGQEVRRDALYWLPILAVFHALRLEEGA</sequence>
<dbReference type="Proteomes" id="UP000199415">
    <property type="component" value="Unassembled WGS sequence"/>
</dbReference>
<evidence type="ECO:0008006" key="4">
    <source>
        <dbReference type="Google" id="ProtNLM"/>
    </source>
</evidence>
<organism evidence="2 3">
    <name type="scientific">Limimonas halophila</name>
    <dbReference type="NCBI Taxonomy" id="1082479"/>
    <lineage>
        <taxon>Bacteria</taxon>
        <taxon>Pseudomonadati</taxon>
        <taxon>Pseudomonadota</taxon>
        <taxon>Alphaproteobacteria</taxon>
        <taxon>Rhodospirillales</taxon>
        <taxon>Rhodovibrionaceae</taxon>
        <taxon>Limimonas</taxon>
    </lineage>
</organism>
<dbReference type="AlphaFoldDB" id="A0A1G7MBM4"/>
<dbReference type="EMBL" id="FNCE01000001">
    <property type="protein sequence ID" value="SDF59198.1"/>
    <property type="molecule type" value="Genomic_DNA"/>
</dbReference>
<reference evidence="2 3" key="1">
    <citation type="submission" date="2016-10" db="EMBL/GenBank/DDBJ databases">
        <authorList>
            <person name="de Groot N.N."/>
        </authorList>
    </citation>
    <scope>NUCLEOTIDE SEQUENCE [LARGE SCALE GENOMIC DNA]</scope>
    <source>
        <strain evidence="2 3">DSM 25584</strain>
    </source>
</reference>
<evidence type="ECO:0000256" key="1">
    <source>
        <dbReference type="ARBA" id="ARBA00023125"/>
    </source>
</evidence>
<dbReference type="Gene3D" id="1.10.150.130">
    <property type="match status" value="1"/>
</dbReference>